<accession>A0A3N4HHM6</accession>
<name>A0A3N4HHM6_ASCIM</name>
<gene>
    <name evidence="2" type="ORF">BJ508DRAFT_49625</name>
</gene>
<dbReference type="AlphaFoldDB" id="A0A3N4HHM6"/>
<protein>
    <submittedName>
        <fullName evidence="2">Uncharacterized protein</fullName>
    </submittedName>
</protein>
<proteinExistence type="predicted"/>
<evidence type="ECO:0000313" key="2">
    <source>
        <dbReference type="EMBL" id="RPA73503.1"/>
    </source>
</evidence>
<feature type="compositionally biased region" description="Polar residues" evidence="1">
    <location>
        <begin position="1"/>
        <end position="22"/>
    </location>
</feature>
<evidence type="ECO:0000256" key="1">
    <source>
        <dbReference type="SAM" id="MobiDB-lite"/>
    </source>
</evidence>
<dbReference type="EMBL" id="ML119819">
    <property type="protein sequence ID" value="RPA73503.1"/>
    <property type="molecule type" value="Genomic_DNA"/>
</dbReference>
<evidence type="ECO:0000313" key="3">
    <source>
        <dbReference type="Proteomes" id="UP000275078"/>
    </source>
</evidence>
<sequence>MIQGHSTCSNSKDAQVRSNQHSAPRRTKAYIYDANSPCYPEPGPTSTNTSVLSFPRDGHENISDFPPGNEDLPGTTLGIPAGLWEPYGSLITSFDVDWSTPLESFSFDFLRHPDFNQTQYTTLHARVVIVDSFDAAVAAFGRATLCKDLKYRKSKGLYSTMNMDFYGTNYSASFNALFFDLQQLYSGERAFDNSSILRYRDSIGGSEGDDAFQYENSLTVPSRVSLFLPGSHPSGVLGVRAQSRTPLAMFRDSTDWQNDLDLWLISQTTPRRRRRGPRTLLALFRLDYLPDYRYSRYLSEWRVISSFRTPDIELRQTIRNREEGWRSNAPCNRNPRCPRCPRCPRLTTSTVRTVRELFLTQRKPFLLCPSSGNFLCVQDSTNGSCVADTDRVLLDGINVQNPTCITPTNATRESKRHFGVSPGSSSNTGTLPFRSSASQLHFDTSVHSSNSLHLFPKTRKTVLTQKGIPPYAYNIQFGFTPNGLGYNRSTRHEHYLMPSLLSVNSMTAVSAY</sequence>
<feature type="region of interest" description="Disordered" evidence="1">
    <location>
        <begin position="1"/>
        <end position="26"/>
    </location>
</feature>
<reference evidence="2 3" key="1">
    <citation type="journal article" date="2018" name="Nat. Ecol. Evol.">
        <title>Pezizomycetes genomes reveal the molecular basis of ectomycorrhizal truffle lifestyle.</title>
        <authorList>
            <person name="Murat C."/>
            <person name="Payen T."/>
            <person name="Noel B."/>
            <person name="Kuo A."/>
            <person name="Morin E."/>
            <person name="Chen J."/>
            <person name="Kohler A."/>
            <person name="Krizsan K."/>
            <person name="Balestrini R."/>
            <person name="Da Silva C."/>
            <person name="Montanini B."/>
            <person name="Hainaut M."/>
            <person name="Levati E."/>
            <person name="Barry K.W."/>
            <person name="Belfiori B."/>
            <person name="Cichocki N."/>
            <person name="Clum A."/>
            <person name="Dockter R.B."/>
            <person name="Fauchery L."/>
            <person name="Guy J."/>
            <person name="Iotti M."/>
            <person name="Le Tacon F."/>
            <person name="Lindquist E.A."/>
            <person name="Lipzen A."/>
            <person name="Malagnac F."/>
            <person name="Mello A."/>
            <person name="Molinier V."/>
            <person name="Miyauchi S."/>
            <person name="Poulain J."/>
            <person name="Riccioni C."/>
            <person name="Rubini A."/>
            <person name="Sitrit Y."/>
            <person name="Splivallo R."/>
            <person name="Traeger S."/>
            <person name="Wang M."/>
            <person name="Zifcakova L."/>
            <person name="Wipf D."/>
            <person name="Zambonelli A."/>
            <person name="Paolocci F."/>
            <person name="Nowrousian M."/>
            <person name="Ottonello S."/>
            <person name="Baldrian P."/>
            <person name="Spatafora J.W."/>
            <person name="Henrissat B."/>
            <person name="Nagy L.G."/>
            <person name="Aury J.M."/>
            <person name="Wincker P."/>
            <person name="Grigoriev I.V."/>
            <person name="Bonfante P."/>
            <person name="Martin F.M."/>
        </authorList>
    </citation>
    <scope>NUCLEOTIDE SEQUENCE [LARGE SCALE GENOMIC DNA]</scope>
    <source>
        <strain evidence="2 3">RN42</strain>
    </source>
</reference>
<dbReference type="Proteomes" id="UP000275078">
    <property type="component" value="Unassembled WGS sequence"/>
</dbReference>
<keyword evidence="3" id="KW-1185">Reference proteome</keyword>
<organism evidence="2 3">
    <name type="scientific">Ascobolus immersus RN42</name>
    <dbReference type="NCBI Taxonomy" id="1160509"/>
    <lineage>
        <taxon>Eukaryota</taxon>
        <taxon>Fungi</taxon>
        <taxon>Dikarya</taxon>
        <taxon>Ascomycota</taxon>
        <taxon>Pezizomycotina</taxon>
        <taxon>Pezizomycetes</taxon>
        <taxon>Pezizales</taxon>
        <taxon>Ascobolaceae</taxon>
        <taxon>Ascobolus</taxon>
    </lineage>
</organism>